<dbReference type="CDD" id="cd02440">
    <property type="entry name" value="AdoMet_MTases"/>
    <property type="match status" value="1"/>
</dbReference>
<evidence type="ECO:0000256" key="3">
    <source>
        <dbReference type="ARBA" id="ARBA00022552"/>
    </source>
</evidence>
<dbReference type="NCBIfam" id="TIGR00006">
    <property type="entry name" value="16S rRNA (cytosine(1402)-N(4))-methyltransferase RsmH"/>
    <property type="match status" value="1"/>
</dbReference>
<protein>
    <recommendedName>
        <fullName evidence="7">Ribosomal RNA small subunit methyltransferase H</fullName>
        <ecNumber evidence="7">2.1.1.199</ecNumber>
    </recommendedName>
    <alternativeName>
        <fullName evidence="7">16S rRNA m(4)C1402 methyltransferase</fullName>
    </alternativeName>
    <alternativeName>
        <fullName evidence="7">rRNA (cytosine-N(4)-)-methyltransferase RsmH</fullName>
    </alternativeName>
</protein>
<dbReference type="GO" id="GO:0005737">
    <property type="term" value="C:cytoplasm"/>
    <property type="evidence" value="ECO:0007669"/>
    <property type="project" value="UniProtKB-SubCell"/>
</dbReference>
<evidence type="ECO:0000256" key="6">
    <source>
        <dbReference type="ARBA" id="ARBA00022691"/>
    </source>
</evidence>
<evidence type="ECO:0000256" key="4">
    <source>
        <dbReference type="ARBA" id="ARBA00022603"/>
    </source>
</evidence>
<feature type="binding site" evidence="7">
    <location>
        <position position="111"/>
    </location>
    <ligand>
        <name>S-adenosyl-L-methionine</name>
        <dbReference type="ChEBI" id="CHEBI:59789"/>
    </ligand>
</feature>
<comment type="catalytic activity">
    <reaction evidence="7">
        <text>cytidine(1402) in 16S rRNA + S-adenosyl-L-methionine = N(4)-methylcytidine(1402) in 16S rRNA + S-adenosyl-L-homocysteine + H(+)</text>
        <dbReference type="Rhea" id="RHEA:42928"/>
        <dbReference type="Rhea" id="RHEA-COMP:10286"/>
        <dbReference type="Rhea" id="RHEA-COMP:10287"/>
        <dbReference type="ChEBI" id="CHEBI:15378"/>
        <dbReference type="ChEBI" id="CHEBI:57856"/>
        <dbReference type="ChEBI" id="CHEBI:59789"/>
        <dbReference type="ChEBI" id="CHEBI:74506"/>
        <dbReference type="ChEBI" id="CHEBI:82748"/>
        <dbReference type="EC" id="2.1.1.199"/>
    </reaction>
</comment>
<dbReference type="PATRIC" id="fig|1423735.3.peg.623"/>
<keyword evidence="9" id="KW-1185">Reference proteome</keyword>
<keyword evidence="3 7" id="KW-0698">rRNA processing</keyword>
<evidence type="ECO:0000313" key="8">
    <source>
        <dbReference type="EMBL" id="KRM08526.1"/>
    </source>
</evidence>
<dbReference type="Proteomes" id="UP000051315">
    <property type="component" value="Unassembled WGS sequence"/>
</dbReference>
<dbReference type="STRING" id="1423735.FC15_GL000595"/>
<evidence type="ECO:0000313" key="9">
    <source>
        <dbReference type="Proteomes" id="UP000051315"/>
    </source>
</evidence>
<organism evidence="8 9">
    <name type="scientific">Lapidilactobacillus concavus DSM 17758</name>
    <dbReference type="NCBI Taxonomy" id="1423735"/>
    <lineage>
        <taxon>Bacteria</taxon>
        <taxon>Bacillati</taxon>
        <taxon>Bacillota</taxon>
        <taxon>Bacilli</taxon>
        <taxon>Lactobacillales</taxon>
        <taxon>Lactobacillaceae</taxon>
        <taxon>Lapidilactobacillus</taxon>
    </lineage>
</organism>
<dbReference type="Gene3D" id="3.40.50.150">
    <property type="entry name" value="Vaccinia Virus protein VP39"/>
    <property type="match status" value="1"/>
</dbReference>
<dbReference type="InterPro" id="IPR002903">
    <property type="entry name" value="RsmH"/>
</dbReference>
<keyword evidence="6 7" id="KW-0949">S-adenosyl-L-methionine</keyword>
<comment type="function">
    <text evidence="7">Specifically methylates the N4 position of cytidine in position 1402 (C1402) of 16S rRNA.</text>
</comment>
<dbReference type="InterPro" id="IPR023397">
    <property type="entry name" value="SAM-dep_MeTrfase_MraW_recog"/>
</dbReference>
<dbReference type="GO" id="GO:0071424">
    <property type="term" value="F:rRNA (cytosine-N4-)-methyltransferase activity"/>
    <property type="evidence" value="ECO:0007669"/>
    <property type="project" value="UniProtKB-UniRule"/>
</dbReference>
<evidence type="ECO:0000256" key="7">
    <source>
        <dbReference type="HAMAP-Rule" id="MF_01007"/>
    </source>
</evidence>
<feature type="binding site" evidence="7">
    <location>
        <position position="104"/>
    </location>
    <ligand>
        <name>S-adenosyl-L-methionine</name>
        <dbReference type="ChEBI" id="CHEBI:59789"/>
    </ligand>
</feature>
<dbReference type="RefSeq" id="WP_057825473.1">
    <property type="nucleotide sequence ID" value="NZ_AZFX01000087.1"/>
</dbReference>
<dbReference type="PIRSF" id="PIRSF004486">
    <property type="entry name" value="MraW"/>
    <property type="match status" value="1"/>
</dbReference>
<dbReference type="SUPFAM" id="SSF81799">
    <property type="entry name" value="Putative methyltransferase TM0872, insert domain"/>
    <property type="match status" value="1"/>
</dbReference>
<comment type="similarity">
    <text evidence="1 7">Belongs to the methyltransferase superfamily. RsmH family.</text>
</comment>
<gene>
    <name evidence="7" type="primary">rsmH</name>
    <name evidence="8" type="ORF">FC15_GL000595</name>
</gene>
<dbReference type="EMBL" id="AZFX01000087">
    <property type="protein sequence ID" value="KRM08526.1"/>
    <property type="molecule type" value="Genomic_DNA"/>
</dbReference>
<dbReference type="HAMAP" id="MF_01007">
    <property type="entry name" value="16SrRNA_methyltr_H"/>
    <property type="match status" value="1"/>
</dbReference>
<dbReference type="PANTHER" id="PTHR11265:SF0">
    <property type="entry name" value="12S RRNA N4-METHYLCYTIDINE METHYLTRANSFERASE"/>
    <property type="match status" value="1"/>
</dbReference>
<dbReference type="SUPFAM" id="SSF53335">
    <property type="entry name" value="S-adenosyl-L-methionine-dependent methyltransferases"/>
    <property type="match status" value="1"/>
</dbReference>
<accession>A0A0R1VS11</accession>
<keyword evidence="5 7" id="KW-0808">Transferase</keyword>
<comment type="caution">
    <text evidence="8">The sequence shown here is derived from an EMBL/GenBank/DDBJ whole genome shotgun (WGS) entry which is preliminary data.</text>
</comment>
<sequence>MFKHQTVLLKETVSGLAPHDDGIYVDATFGGGGHTRELLSRFRGGRVIAFDQDQEALANGRELLQHDDSFIDSERVTLVQANFRELQQKLQELGLEKVDGVLYDLGVSSPQLDEQQRGFSYRLEAPLDMRMNQQQALTAATIVNEWSFQDLMRIIKRYGEERFAKQIARAIERQREIQPIATTTELAEIIKNAIPAATRRTGGHPAKRTFQAIRIAVNDELGALQDSLDQAIEVLKPHGRLSVITFQSLEDRIVKQTIKKNAEIDLPPGLPIIPPDMQPVLQVINRKPITPSTAELAENRRAHSAKLRIAEKNDRQK</sequence>
<dbReference type="PANTHER" id="PTHR11265">
    <property type="entry name" value="S-ADENOSYL-METHYLTRANSFERASE MRAW"/>
    <property type="match status" value="1"/>
</dbReference>
<feature type="binding site" evidence="7">
    <location>
        <position position="83"/>
    </location>
    <ligand>
        <name>S-adenosyl-L-methionine</name>
        <dbReference type="ChEBI" id="CHEBI:59789"/>
    </ligand>
</feature>
<dbReference type="Pfam" id="PF01795">
    <property type="entry name" value="Methyltransf_5"/>
    <property type="match status" value="1"/>
</dbReference>
<reference evidence="8 9" key="1">
    <citation type="journal article" date="2015" name="Genome Announc.">
        <title>Expanding the biotechnology potential of lactobacilli through comparative genomics of 213 strains and associated genera.</title>
        <authorList>
            <person name="Sun Z."/>
            <person name="Harris H.M."/>
            <person name="McCann A."/>
            <person name="Guo C."/>
            <person name="Argimon S."/>
            <person name="Zhang W."/>
            <person name="Yang X."/>
            <person name="Jeffery I.B."/>
            <person name="Cooney J.C."/>
            <person name="Kagawa T.F."/>
            <person name="Liu W."/>
            <person name="Song Y."/>
            <person name="Salvetti E."/>
            <person name="Wrobel A."/>
            <person name="Rasinkangas P."/>
            <person name="Parkhill J."/>
            <person name="Rea M.C."/>
            <person name="O'Sullivan O."/>
            <person name="Ritari J."/>
            <person name="Douillard F.P."/>
            <person name="Paul Ross R."/>
            <person name="Yang R."/>
            <person name="Briner A.E."/>
            <person name="Felis G.E."/>
            <person name="de Vos W.M."/>
            <person name="Barrangou R."/>
            <person name="Klaenhammer T.R."/>
            <person name="Caufield P.W."/>
            <person name="Cui Y."/>
            <person name="Zhang H."/>
            <person name="O'Toole P.W."/>
        </authorList>
    </citation>
    <scope>NUCLEOTIDE SEQUENCE [LARGE SCALE GENOMIC DNA]</scope>
    <source>
        <strain evidence="8 9">DSM 17758</strain>
    </source>
</reference>
<dbReference type="OrthoDB" id="9806637at2"/>
<keyword evidence="2 7" id="KW-0963">Cytoplasm</keyword>
<dbReference type="FunFam" id="1.10.150.170:FF:000001">
    <property type="entry name" value="Ribosomal RNA small subunit methyltransferase H"/>
    <property type="match status" value="1"/>
</dbReference>
<proteinExistence type="inferred from homology"/>
<dbReference type="Gene3D" id="1.10.150.170">
    <property type="entry name" value="Putative methyltransferase TM0872, insert domain"/>
    <property type="match status" value="1"/>
</dbReference>
<dbReference type="InterPro" id="IPR029063">
    <property type="entry name" value="SAM-dependent_MTases_sf"/>
</dbReference>
<evidence type="ECO:0000256" key="2">
    <source>
        <dbReference type="ARBA" id="ARBA00022490"/>
    </source>
</evidence>
<feature type="binding site" evidence="7">
    <location>
        <position position="51"/>
    </location>
    <ligand>
        <name>S-adenosyl-L-methionine</name>
        <dbReference type="ChEBI" id="CHEBI:59789"/>
    </ligand>
</feature>
<dbReference type="AlphaFoldDB" id="A0A0R1VS11"/>
<dbReference type="EC" id="2.1.1.199" evidence="7"/>
<dbReference type="GO" id="GO:0070475">
    <property type="term" value="P:rRNA base methylation"/>
    <property type="evidence" value="ECO:0007669"/>
    <property type="project" value="UniProtKB-UniRule"/>
</dbReference>
<name>A0A0R1VS11_9LACO</name>
<keyword evidence="4 7" id="KW-0489">Methyltransferase</keyword>
<evidence type="ECO:0000256" key="1">
    <source>
        <dbReference type="ARBA" id="ARBA00010396"/>
    </source>
</evidence>
<feature type="binding site" evidence="7">
    <location>
        <begin position="32"/>
        <end position="34"/>
    </location>
    <ligand>
        <name>S-adenosyl-L-methionine</name>
        <dbReference type="ChEBI" id="CHEBI:59789"/>
    </ligand>
</feature>
<comment type="subcellular location">
    <subcellularLocation>
        <location evidence="7">Cytoplasm</location>
    </subcellularLocation>
</comment>
<evidence type="ECO:0000256" key="5">
    <source>
        <dbReference type="ARBA" id="ARBA00022679"/>
    </source>
</evidence>